<reference evidence="4 5" key="1">
    <citation type="journal article" date="2018" name="Front. Microbiol.">
        <title>Phylogeny of Vibrio vulnificus from the Analysis of the Core-Genome: Implications for Intra-Species Taxonomy.</title>
        <authorList>
            <person name="Roig F.J."/>
            <person name="Gonzalez-Candelas F."/>
            <person name="Sanjuan E."/>
            <person name="Fouz B."/>
            <person name="Feil E.J."/>
            <person name="Llorens C."/>
            <person name="Baker-Austin C."/>
            <person name="Oliver J.D."/>
            <person name="Danin-Poleg Y."/>
            <person name="Gibas C.J."/>
            <person name="Kashi Y."/>
            <person name="Gulig P.A."/>
            <person name="Morrison S.S."/>
            <person name="Amaro C."/>
        </authorList>
    </citation>
    <scope>NUCLEOTIDE SEQUENCE [LARGE SCALE GENOMIC DNA]</scope>
    <source>
        <strain evidence="4 5">CECT4608</strain>
    </source>
</reference>
<gene>
    <name evidence="4" type="ORF">CRN52_20260</name>
</gene>
<feature type="domain" description="DUF1214" evidence="2">
    <location>
        <begin position="254"/>
        <end position="334"/>
    </location>
</feature>
<dbReference type="AlphaFoldDB" id="A0A2S3QYR0"/>
<feature type="chain" id="PRO_5015522641" description="DUF1254 domain-containing protein" evidence="1">
    <location>
        <begin position="20"/>
        <end position="352"/>
    </location>
</feature>
<protein>
    <recommendedName>
        <fullName evidence="6">DUF1254 domain-containing protein</fullName>
    </recommendedName>
</protein>
<feature type="domain" description="DUF1254" evidence="3">
    <location>
        <begin position="65"/>
        <end position="156"/>
    </location>
</feature>
<dbReference type="InterPro" id="IPR010621">
    <property type="entry name" value="DUF1214"/>
</dbReference>
<proteinExistence type="predicted"/>
<dbReference type="Pfam" id="PF06863">
    <property type="entry name" value="DUF1254"/>
    <property type="match status" value="1"/>
</dbReference>
<dbReference type="Proteomes" id="UP000237466">
    <property type="component" value="Unassembled WGS sequence"/>
</dbReference>
<dbReference type="InterPro" id="IPR010679">
    <property type="entry name" value="DUF1254"/>
</dbReference>
<dbReference type="Gene3D" id="2.60.40.1610">
    <property type="entry name" value="Domain of unknown function DUF1254"/>
    <property type="match status" value="1"/>
</dbReference>
<evidence type="ECO:0000313" key="5">
    <source>
        <dbReference type="Proteomes" id="UP000237466"/>
    </source>
</evidence>
<organism evidence="4 5">
    <name type="scientific">Vibrio vulnificus</name>
    <dbReference type="NCBI Taxonomy" id="672"/>
    <lineage>
        <taxon>Bacteria</taxon>
        <taxon>Pseudomonadati</taxon>
        <taxon>Pseudomonadota</taxon>
        <taxon>Gammaproteobacteria</taxon>
        <taxon>Vibrionales</taxon>
        <taxon>Vibrionaceae</taxon>
        <taxon>Vibrio</taxon>
    </lineage>
</organism>
<dbReference type="PANTHER" id="PTHR36509">
    <property type="entry name" value="BLL3101 PROTEIN"/>
    <property type="match status" value="1"/>
</dbReference>
<dbReference type="PANTHER" id="PTHR36509:SF2">
    <property type="entry name" value="BLL3101 PROTEIN"/>
    <property type="match status" value="1"/>
</dbReference>
<dbReference type="InterPro" id="IPR037050">
    <property type="entry name" value="DUF1254_sf"/>
</dbReference>
<evidence type="ECO:0000259" key="2">
    <source>
        <dbReference type="Pfam" id="PF06742"/>
    </source>
</evidence>
<dbReference type="EMBL" id="PDGH01000126">
    <property type="protein sequence ID" value="POB44052.1"/>
    <property type="molecule type" value="Genomic_DNA"/>
</dbReference>
<keyword evidence="1" id="KW-0732">Signal</keyword>
<evidence type="ECO:0000313" key="4">
    <source>
        <dbReference type="EMBL" id="POB44052.1"/>
    </source>
</evidence>
<feature type="signal peptide" evidence="1">
    <location>
        <begin position="1"/>
        <end position="19"/>
    </location>
</feature>
<name>A0A2S3QYR0_VIBVL</name>
<evidence type="ECO:0000259" key="3">
    <source>
        <dbReference type="Pfam" id="PF06863"/>
    </source>
</evidence>
<dbReference type="SUPFAM" id="SSF160935">
    <property type="entry name" value="VPA0735-like"/>
    <property type="match status" value="1"/>
</dbReference>
<comment type="caution">
    <text evidence="4">The sequence shown here is derived from an EMBL/GenBank/DDBJ whole genome shotgun (WGS) entry which is preliminary data.</text>
</comment>
<dbReference type="Pfam" id="PF06742">
    <property type="entry name" value="DUF1214"/>
    <property type="match status" value="1"/>
</dbReference>
<dbReference type="Gene3D" id="2.60.120.1600">
    <property type="match status" value="1"/>
</dbReference>
<accession>A0A2S3QYR0</accession>
<evidence type="ECO:0000256" key="1">
    <source>
        <dbReference type="SAM" id="SignalP"/>
    </source>
</evidence>
<evidence type="ECO:0008006" key="6">
    <source>
        <dbReference type="Google" id="ProtNLM"/>
    </source>
</evidence>
<sequence>MKKTLLTCVLTTLSVSAFAAPFDSIPPIDSSHWAVDPVKLGMTAEQFIEAESLNFMAGMAARNGINQWFHFTSLATAEDRWVVSPNNDVIYSMIIVDASKGFTLELPDTGERYISAQIVSQEHMSTQIKGGGTYRFTGEEFEGSHVAIGIRVGTDGSKEDIKTIVEQLQPKMKVTAYSSNPVPSFDKQTLLKVRAGLMSEYDKMADTFGLMTDKVTNVKDWERFVYATAGAWGLSEDQYAMYIPYALKGVKASECYVATYPQPKVKYFWSITAYNHDKYLMSNQNNIINTGNVKLNKDNTFTVHFGACDGVKGMKNHIMTTEDNWSFLMRAYGADVEAFKHYQMPDVQKVVK</sequence>
<dbReference type="RefSeq" id="WP_103201061.1">
    <property type="nucleotide sequence ID" value="NZ_JASMUA010000001.1"/>
</dbReference>